<dbReference type="AlphaFoldDB" id="A0A453PNP6"/>
<dbReference type="InterPro" id="IPR053134">
    <property type="entry name" value="RNA-dir_DNA_polymerase"/>
</dbReference>
<reference evidence="2" key="5">
    <citation type="journal article" date="2021" name="G3 (Bethesda)">
        <title>Aegilops tauschii genome assembly Aet v5.0 features greater sequence contiguity and improved annotation.</title>
        <authorList>
            <person name="Wang L."/>
            <person name="Zhu T."/>
            <person name="Rodriguez J.C."/>
            <person name="Deal K.R."/>
            <person name="Dubcovsky J."/>
            <person name="McGuire P.E."/>
            <person name="Lux T."/>
            <person name="Spannagl M."/>
            <person name="Mayer K.F.X."/>
            <person name="Baldrich P."/>
            <person name="Meyers B.C."/>
            <person name="Huo N."/>
            <person name="Gu Y.Q."/>
            <person name="Zhou H."/>
            <person name="Devos K.M."/>
            <person name="Bennetzen J.L."/>
            <person name="Unver T."/>
            <person name="Budak H."/>
            <person name="Gulick P.J."/>
            <person name="Galiba G."/>
            <person name="Kalapos B."/>
            <person name="Nelson D.R."/>
            <person name="Li P."/>
            <person name="You F.M."/>
            <person name="Luo M.C."/>
            <person name="Dvorak J."/>
        </authorList>
    </citation>
    <scope>NUCLEOTIDE SEQUENCE [LARGE SCALE GENOMIC DNA]</scope>
    <source>
        <strain evidence="2">cv. AL8/78</strain>
    </source>
</reference>
<dbReference type="InterPro" id="IPR043128">
    <property type="entry name" value="Rev_trsase/Diguanyl_cyclase"/>
</dbReference>
<dbReference type="InterPro" id="IPR043502">
    <property type="entry name" value="DNA/RNA_pol_sf"/>
</dbReference>
<dbReference type="PANTHER" id="PTHR24559:SF452">
    <property type="entry name" value="INTEGRASE CATALYTIC DOMAIN-CONTAINING PROTEIN"/>
    <property type="match status" value="1"/>
</dbReference>
<dbReference type="Gramene" id="AET6Gv20794700.1">
    <property type="protein sequence ID" value="AET6Gv20794700.1"/>
    <property type="gene ID" value="AET6Gv20794700"/>
</dbReference>
<evidence type="ECO:0000259" key="1">
    <source>
        <dbReference type="Pfam" id="PF00078"/>
    </source>
</evidence>
<dbReference type="Gene3D" id="3.10.10.10">
    <property type="entry name" value="HIV Type 1 Reverse Transcriptase, subunit A, domain 1"/>
    <property type="match status" value="1"/>
</dbReference>
<dbReference type="SUPFAM" id="SSF56672">
    <property type="entry name" value="DNA/RNA polymerases"/>
    <property type="match status" value="1"/>
</dbReference>
<reference evidence="2" key="4">
    <citation type="submission" date="2019-03" db="UniProtKB">
        <authorList>
            <consortium name="EnsemblPlants"/>
        </authorList>
    </citation>
    <scope>IDENTIFICATION</scope>
</reference>
<sequence>IIDELLDELAGACWFTKMDLKAGFHQIRLAPGEEYKTAFQTHHGHFEFLVVAMGLTGAPATFQGTINFDLSPLLRKCVLCFFDDILVFSKTFEEHLEHVAQVLTILKEKEWKVKMSKCAFAQQ</sequence>
<reference evidence="3" key="2">
    <citation type="journal article" date="2017" name="Nat. Plants">
        <title>The Aegilops tauschii genome reveals multiple impacts of transposons.</title>
        <authorList>
            <person name="Zhao G."/>
            <person name="Zou C."/>
            <person name="Li K."/>
            <person name="Wang K."/>
            <person name="Li T."/>
            <person name="Gao L."/>
            <person name="Zhang X."/>
            <person name="Wang H."/>
            <person name="Yang Z."/>
            <person name="Liu X."/>
            <person name="Jiang W."/>
            <person name="Mao L."/>
            <person name="Kong X."/>
            <person name="Jiao Y."/>
            <person name="Jia J."/>
        </authorList>
    </citation>
    <scope>NUCLEOTIDE SEQUENCE [LARGE SCALE GENOMIC DNA]</scope>
    <source>
        <strain evidence="3">cv. AL8/78</strain>
    </source>
</reference>
<evidence type="ECO:0000313" key="2">
    <source>
        <dbReference type="EnsemblPlants" id="AET6Gv20794700.1"/>
    </source>
</evidence>
<organism evidence="2 3">
    <name type="scientific">Aegilops tauschii subsp. strangulata</name>
    <name type="common">Goatgrass</name>
    <dbReference type="NCBI Taxonomy" id="200361"/>
    <lineage>
        <taxon>Eukaryota</taxon>
        <taxon>Viridiplantae</taxon>
        <taxon>Streptophyta</taxon>
        <taxon>Embryophyta</taxon>
        <taxon>Tracheophyta</taxon>
        <taxon>Spermatophyta</taxon>
        <taxon>Magnoliopsida</taxon>
        <taxon>Liliopsida</taxon>
        <taxon>Poales</taxon>
        <taxon>Poaceae</taxon>
        <taxon>BOP clade</taxon>
        <taxon>Pooideae</taxon>
        <taxon>Triticodae</taxon>
        <taxon>Triticeae</taxon>
        <taxon>Triticinae</taxon>
        <taxon>Aegilops</taxon>
    </lineage>
</organism>
<dbReference type="InterPro" id="IPR000477">
    <property type="entry name" value="RT_dom"/>
</dbReference>
<dbReference type="Gene3D" id="3.30.70.270">
    <property type="match status" value="1"/>
</dbReference>
<protein>
    <recommendedName>
        <fullName evidence="1">Reverse transcriptase domain-containing protein</fullName>
    </recommendedName>
</protein>
<keyword evidence="3" id="KW-1185">Reference proteome</keyword>
<dbReference type="Proteomes" id="UP000015105">
    <property type="component" value="Chromosome 6D"/>
</dbReference>
<dbReference type="Pfam" id="PF00078">
    <property type="entry name" value="RVT_1"/>
    <property type="match status" value="1"/>
</dbReference>
<proteinExistence type="predicted"/>
<dbReference type="CDD" id="cd01647">
    <property type="entry name" value="RT_LTR"/>
    <property type="match status" value="1"/>
</dbReference>
<feature type="domain" description="Reverse transcriptase" evidence="1">
    <location>
        <begin position="6"/>
        <end position="121"/>
    </location>
</feature>
<dbReference type="EnsemblPlants" id="AET6Gv20794700.1">
    <property type="protein sequence ID" value="AET6Gv20794700.1"/>
    <property type="gene ID" value="AET6Gv20794700"/>
</dbReference>
<reference evidence="2" key="3">
    <citation type="journal article" date="2017" name="Nature">
        <title>Genome sequence of the progenitor of the wheat D genome Aegilops tauschii.</title>
        <authorList>
            <person name="Luo M.C."/>
            <person name="Gu Y.Q."/>
            <person name="Puiu D."/>
            <person name="Wang H."/>
            <person name="Twardziok S.O."/>
            <person name="Deal K.R."/>
            <person name="Huo N."/>
            <person name="Zhu T."/>
            <person name="Wang L."/>
            <person name="Wang Y."/>
            <person name="McGuire P.E."/>
            <person name="Liu S."/>
            <person name="Long H."/>
            <person name="Ramasamy R.K."/>
            <person name="Rodriguez J.C."/>
            <person name="Van S.L."/>
            <person name="Yuan L."/>
            <person name="Wang Z."/>
            <person name="Xia Z."/>
            <person name="Xiao L."/>
            <person name="Anderson O.D."/>
            <person name="Ouyang S."/>
            <person name="Liang Y."/>
            <person name="Zimin A.V."/>
            <person name="Pertea G."/>
            <person name="Qi P."/>
            <person name="Bennetzen J.L."/>
            <person name="Dai X."/>
            <person name="Dawson M.W."/>
            <person name="Muller H.G."/>
            <person name="Kugler K."/>
            <person name="Rivarola-Duarte L."/>
            <person name="Spannagl M."/>
            <person name="Mayer K.F.X."/>
            <person name="Lu F.H."/>
            <person name="Bevan M.W."/>
            <person name="Leroy P."/>
            <person name="Li P."/>
            <person name="You F.M."/>
            <person name="Sun Q."/>
            <person name="Liu Z."/>
            <person name="Lyons E."/>
            <person name="Wicker T."/>
            <person name="Salzberg S.L."/>
            <person name="Devos K.M."/>
            <person name="Dvorak J."/>
        </authorList>
    </citation>
    <scope>NUCLEOTIDE SEQUENCE [LARGE SCALE GENOMIC DNA]</scope>
    <source>
        <strain evidence="2">cv. AL8/78</strain>
    </source>
</reference>
<accession>A0A453PNP6</accession>
<evidence type="ECO:0000313" key="3">
    <source>
        <dbReference type="Proteomes" id="UP000015105"/>
    </source>
</evidence>
<dbReference type="PANTHER" id="PTHR24559">
    <property type="entry name" value="TRANSPOSON TY3-I GAG-POL POLYPROTEIN"/>
    <property type="match status" value="1"/>
</dbReference>
<reference evidence="3" key="1">
    <citation type="journal article" date="2014" name="Science">
        <title>Ancient hybridizations among the ancestral genomes of bread wheat.</title>
        <authorList>
            <consortium name="International Wheat Genome Sequencing Consortium,"/>
            <person name="Marcussen T."/>
            <person name="Sandve S.R."/>
            <person name="Heier L."/>
            <person name="Spannagl M."/>
            <person name="Pfeifer M."/>
            <person name="Jakobsen K.S."/>
            <person name="Wulff B.B."/>
            <person name="Steuernagel B."/>
            <person name="Mayer K.F."/>
            <person name="Olsen O.A."/>
        </authorList>
    </citation>
    <scope>NUCLEOTIDE SEQUENCE [LARGE SCALE GENOMIC DNA]</scope>
    <source>
        <strain evidence="3">cv. AL8/78</strain>
    </source>
</reference>
<name>A0A453PNP6_AEGTS</name>
<dbReference type="STRING" id="200361.A0A453PNP6"/>